<dbReference type="RefSeq" id="WP_178009517.1">
    <property type="nucleotide sequence ID" value="NZ_JACOPG010000001.1"/>
</dbReference>
<evidence type="ECO:0000256" key="3">
    <source>
        <dbReference type="ARBA" id="ARBA00022827"/>
    </source>
</evidence>
<feature type="domain" description="RsdA/BaiN/AoA(So)-like Rossmann fold-like" evidence="5">
    <location>
        <begin position="3"/>
        <end position="404"/>
    </location>
</feature>
<keyword evidence="8" id="KW-1185">Reference proteome</keyword>
<dbReference type="NCBIfam" id="TIGR00275">
    <property type="entry name" value="aminoacetone oxidase family FAD-binding enzyme"/>
    <property type="match status" value="1"/>
</dbReference>
<dbReference type="Proteomes" id="UP000643810">
    <property type="component" value="Unassembled WGS sequence"/>
</dbReference>
<dbReference type="Gene3D" id="1.10.8.260">
    <property type="entry name" value="HI0933 insert domain-like"/>
    <property type="match status" value="1"/>
</dbReference>
<dbReference type="SUPFAM" id="SSF51905">
    <property type="entry name" value="FAD/NAD(P)-binding domain"/>
    <property type="match status" value="1"/>
</dbReference>
<comment type="cofactor">
    <cofactor evidence="1">
        <name>FAD</name>
        <dbReference type="ChEBI" id="CHEBI:57692"/>
    </cofactor>
</comment>
<dbReference type="InterPro" id="IPR057661">
    <property type="entry name" value="RsdA/BaiN/AoA(So)_Rossmann"/>
</dbReference>
<dbReference type="Pfam" id="PF03486">
    <property type="entry name" value="HI0933_like"/>
    <property type="match status" value="1"/>
</dbReference>
<evidence type="ECO:0000259" key="6">
    <source>
        <dbReference type="Pfam" id="PF22780"/>
    </source>
</evidence>
<gene>
    <name evidence="7" type="ORF">H8R94_01100</name>
</gene>
<keyword evidence="2" id="KW-0285">Flavoprotein</keyword>
<evidence type="ECO:0000313" key="8">
    <source>
        <dbReference type="Proteomes" id="UP000643810"/>
    </source>
</evidence>
<dbReference type="Gene3D" id="3.50.50.60">
    <property type="entry name" value="FAD/NAD(P)-binding domain"/>
    <property type="match status" value="1"/>
</dbReference>
<evidence type="ECO:0000256" key="4">
    <source>
        <dbReference type="SAM" id="SignalP"/>
    </source>
</evidence>
<evidence type="ECO:0000256" key="2">
    <source>
        <dbReference type="ARBA" id="ARBA00022630"/>
    </source>
</evidence>
<dbReference type="PANTHER" id="PTHR42887:SF2">
    <property type="entry name" value="OS12G0638800 PROTEIN"/>
    <property type="match status" value="1"/>
</dbReference>
<dbReference type="InterPro" id="IPR036188">
    <property type="entry name" value="FAD/NAD-bd_sf"/>
</dbReference>
<dbReference type="Gene3D" id="2.40.30.10">
    <property type="entry name" value="Translation factors"/>
    <property type="match status" value="1"/>
</dbReference>
<evidence type="ECO:0000259" key="5">
    <source>
        <dbReference type="Pfam" id="PF03486"/>
    </source>
</evidence>
<evidence type="ECO:0000256" key="1">
    <source>
        <dbReference type="ARBA" id="ARBA00001974"/>
    </source>
</evidence>
<name>A0ABR7GEI5_9FIRM</name>
<feature type="domain" description="RsdA/BaiN/AoA(So)-like insert" evidence="6">
    <location>
        <begin position="191"/>
        <end position="352"/>
    </location>
</feature>
<dbReference type="Pfam" id="PF22780">
    <property type="entry name" value="HI0933_like_1st"/>
    <property type="match status" value="1"/>
</dbReference>
<comment type="caution">
    <text evidence="7">The sequence shown here is derived from an EMBL/GenBank/DDBJ whole genome shotgun (WGS) entry which is preliminary data.</text>
</comment>
<evidence type="ECO:0000313" key="7">
    <source>
        <dbReference type="EMBL" id="MBC5685221.1"/>
    </source>
</evidence>
<keyword evidence="4" id="KW-0732">Signal</keyword>
<protein>
    <submittedName>
        <fullName evidence="7">NAD(P)/FAD-dependent oxidoreductase</fullName>
    </submittedName>
</protein>
<feature type="signal peptide" evidence="4">
    <location>
        <begin position="1"/>
        <end position="19"/>
    </location>
</feature>
<dbReference type="InterPro" id="IPR055178">
    <property type="entry name" value="RsdA/BaiN/AoA(So)-like_dom"/>
</dbReference>
<sequence length="408" mass="45088">MSKVLVIGGGAAGMMAAYAAGMCGHEVTLLEQNEKLGKKIYITGKGRCNFTNASPLEEIMQAVVSNPKFLYSAFYTFSNDAVMDFFENQGMPYKIERGNRAFPVSDHASDVIRALERAMKEQDVRIRLHTQVRELLIEDDKATGVLLTDGGKIMADSLILATGGLSYPTTGSTGDGHTMAKNSGHKIVTPRPALVPLTTKEEYILRMQGLSLKNVSLKIKDEKRVIYDAFGEMLFTHFGVSGPLVLSASSVLSRHFPREYQAYIDLKPALSEEVLNERLLREFSERPNQHIKAVFQQLLPAKMIPVMIELSQISMDKPVNAITKEERRRLVGLFKAFPFTITGTRGFKEAIITQGGVSVKDIDPATMESKRIKDLYLVGELLDLDALTGGYNLQIAWSTGYLAGISIK</sequence>
<accession>A0ABR7GEI5</accession>
<reference evidence="7 8" key="1">
    <citation type="submission" date="2020-08" db="EMBL/GenBank/DDBJ databases">
        <title>Genome public.</title>
        <authorList>
            <person name="Liu C."/>
            <person name="Sun Q."/>
        </authorList>
    </citation>
    <scope>NUCLEOTIDE SEQUENCE [LARGE SCALE GENOMIC DNA]</scope>
    <source>
        <strain evidence="7 8">NSJ-9</strain>
    </source>
</reference>
<dbReference type="InterPro" id="IPR023166">
    <property type="entry name" value="BaiN-like_dom_sf"/>
</dbReference>
<dbReference type="PANTHER" id="PTHR42887">
    <property type="entry name" value="OS12G0638800 PROTEIN"/>
    <property type="match status" value="1"/>
</dbReference>
<organism evidence="7 8">
    <name type="scientific">Roseburia lenta</name>
    <dbReference type="NCBI Taxonomy" id="2763061"/>
    <lineage>
        <taxon>Bacteria</taxon>
        <taxon>Bacillati</taxon>
        <taxon>Bacillota</taxon>
        <taxon>Clostridia</taxon>
        <taxon>Lachnospirales</taxon>
        <taxon>Lachnospiraceae</taxon>
        <taxon>Roseburia</taxon>
    </lineage>
</organism>
<proteinExistence type="predicted"/>
<dbReference type="EMBL" id="JACOPG010000001">
    <property type="protein sequence ID" value="MBC5685221.1"/>
    <property type="molecule type" value="Genomic_DNA"/>
</dbReference>
<dbReference type="InterPro" id="IPR004792">
    <property type="entry name" value="BaiN-like"/>
</dbReference>
<dbReference type="SUPFAM" id="SSF160996">
    <property type="entry name" value="HI0933 insert domain-like"/>
    <property type="match status" value="1"/>
</dbReference>
<keyword evidence="3" id="KW-0274">FAD</keyword>
<feature type="chain" id="PRO_5046855241" evidence="4">
    <location>
        <begin position="20"/>
        <end position="408"/>
    </location>
</feature>